<proteinExistence type="predicted"/>
<sequence length="240" mass="27145">MATKVGAYSPNTWRTRYALNYKGLPFTTVWLELCDVERELRAAGAPPAGTWPDGQPQYTVPAIFDSLTNRYVSDAHQIARYLDETYADRPMLFPHGTAGLQHAFVGQFISRVVFASIPIALKGCYAVMSERTQTYFRETREEIFGKKLEEIWAEAAVEKGWVDVKEGLDWLETIVKENGNDKLFLLGDTPTEADLAIAAMFQWINKASTPVWNQLKVLNGGRWARLVDALSRYESNETRA</sequence>
<dbReference type="InterPro" id="IPR054416">
    <property type="entry name" value="GST_UstS-like_C"/>
</dbReference>
<accession>D8Q8I5</accession>
<dbReference type="OMA" id="VETWHEG"/>
<dbReference type="HOGENOM" id="CLU_011226_4_0_1"/>
<dbReference type="RefSeq" id="XP_003030384.1">
    <property type="nucleotide sequence ID" value="XM_003030338.1"/>
</dbReference>
<dbReference type="eggNOG" id="ENOG502QQN3">
    <property type="taxonomic scope" value="Eukaryota"/>
</dbReference>
<dbReference type="EMBL" id="GL377308">
    <property type="protein sequence ID" value="EFI95481.1"/>
    <property type="molecule type" value="Genomic_DNA"/>
</dbReference>
<evidence type="ECO:0000313" key="2">
    <source>
        <dbReference type="EMBL" id="EFI95481.1"/>
    </source>
</evidence>
<dbReference type="Proteomes" id="UP000007431">
    <property type="component" value="Unassembled WGS sequence"/>
</dbReference>
<keyword evidence="3" id="KW-1185">Reference proteome</keyword>
<dbReference type="InterPro" id="IPR004045">
    <property type="entry name" value="Glutathione_S-Trfase_N"/>
</dbReference>
<name>D8Q8I5_SCHCM</name>
<protein>
    <recommendedName>
        <fullName evidence="1">GST N-terminal domain-containing protein</fullName>
    </recommendedName>
</protein>
<dbReference type="GeneID" id="9591394"/>
<organism evidence="3">
    <name type="scientific">Schizophyllum commune (strain H4-8 / FGSC 9210)</name>
    <name type="common">Split gill fungus</name>
    <dbReference type="NCBI Taxonomy" id="578458"/>
    <lineage>
        <taxon>Eukaryota</taxon>
        <taxon>Fungi</taxon>
        <taxon>Dikarya</taxon>
        <taxon>Basidiomycota</taxon>
        <taxon>Agaricomycotina</taxon>
        <taxon>Agaricomycetes</taxon>
        <taxon>Agaricomycetidae</taxon>
        <taxon>Agaricales</taxon>
        <taxon>Schizophyllaceae</taxon>
        <taxon>Schizophyllum</taxon>
    </lineage>
</organism>
<dbReference type="Pfam" id="PF22041">
    <property type="entry name" value="GST_C_7"/>
    <property type="match status" value="1"/>
</dbReference>
<gene>
    <name evidence="2" type="ORF">SCHCODRAFT_57691</name>
</gene>
<feature type="domain" description="GST N-terminal" evidence="1">
    <location>
        <begin position="1"/>
        <end position="90"/>
    </location>
</feature>
<dbReference type="SUPFAM" id="SSF47616">
    <property type="entry name" value="GST C-terminal domain-like"/>
    <property type="match status" value="1"/>
</dbReference>
<dbReference type="Pfam" id="PF13409">
    <property type="entry name" value="GST_N_2"/>
    <property type="match status" value="1"/>
</dbReference>
<evidence type="ECO:0000259" key="1">
    <source>
        <dbReference type="PROSITE" id="PS50404"/>
    </source>
</evidence>
<dbReference type="VEuPathDB" id="FungiDB:SCHCODRAFT_02669915"/>
<dbReference type="Gene3D" id="1.20.1050.10">
    <property type="match status" value="1"/>
</dbReference>
<dbReference type="SUPFAM" id="SSF52833">
    <property type="entry name" value="Thioredoxin-like"/>
    <property type="match status" value="1"/>
</dbReference>
<evidence type="ECO:0000313" key="3">
    <source>
        <dbReference type="Proteomes" id="UP000007431"/>
    </source>
</evidence>
<dbReference type="KEGG" id="scm:SCHCO_02669915"/>
<dbReference type="Gene3D" id="3.40.30.10">
    <property type="entry name" value="Glutaredoxin"/>
    <property type="match status" value="1"/>
</dbReference>
<dbReference type="PROSITE" id="PS50404">
    <property type="entry name" value="GST_NTER"/>
    <property type="match status" value="1"/>
</dbReference>
<dbReference type="AlphaFoldDB" id="D8Q8I5"/>
<dbReference type="InParanoid" id="D8Q8I5"/>
<reference evidence="2 3" key="1">
    <citation type="journal article" date="2010" name="Nat. Biotechnol.">
        <title>Genome sequence of the model mushroom Schizophyllum commune.</title>
        <authorList>
            <person name="Ohm R.A."/>
            <person name="de Jong J.F."/>
            <person name="Lugones L.G."/>
            <person name="Aerts A."/>
            <person name="Kothe E."/>
            <person name="Stajich J.E."/>
            <person name="de Vries R.P."/>
            <person name="Record E."/>
            <person name="Levasseur A."/>
            <person name="Baker S.E."/>
            <person name="Bartholomew K.A."/>
            <person name="Coutinho P.M."/>
            <person name="Erdmann S."/>
            <person name="Fowler T.J."/>
            <person name="Gathman A.C."/>
            <person name="Lombard V."/>
            <person name="Henrissat B."/>
            <person name="Knabe N."/>
            <person name="Kuees U."/>
            <person name="Lilly W.W."/>
            <person name="Lindquist E."/>
            <person name="Lucas S."/>
            <person name="Magnuson J.K."/>
            <person name="Piumi F."/>
            <person name="Raudaskoski M."/>
            <person name="Salamov A."/>
            <person name="Schmutz J."/>
            <person name="Schwarze F.W.M.R."/>
            <person name="vanKuyk P.A."/>
            <person name="Horton J.S."/>
            <person name="Grigoriev I.V."/>
            <person name="Woesten H.A.B."/>
        </authorList>
    </citation>
    <scope>NUCLEOTIDE SEQUENCE [LARGE SCALE GENOMIC DNA]</scope>
    <source>
        <strain evidence="3">H4-8 / FGSC 9210</strain>
    </source>
</reference>
<dbReference type="InterPro" id="IPR036282">
    <property type="entry name" value="Glutathione-S-Trfase_C_sf"/>
</dbReference>
<dbReference type="OrthoDB" id="4951845at2759"/>
<dbReference type="InterPro" id="IPR036249">
    <property type="entry name" value="Thioredoxin-like_sf"/>
</dbReference>